<feature type="transmembrane region" description="Helical" evidence="1">
    <location>
        <begin position="306"/>
        <end position="330"/>
    </location>
</feature>
<accession>A0A9Q1B9N9</accession>
<evidence type="ECO:0000313" key="2">
    <source>
        <dbReference type="EMBL" id="KAJ8018455.1"/>
    </source>
</evidence>
<dbReference type="PANTHER" id="PTHR11319">
    <property type="entry name" value="G PROTEIN-COUPLED RECEPTOR-RELATED"/>
    <property type="match status" value="1"/>
</dbReference>
<dbReference type="Proteomes" id="UP001152320">
    <property type="component" value="Unassembled WGS sequence"/>
</dbReference>
<keyword evidence="3" id="KW-1185">Reference proteome</keyword>
<feature type="transmembrane region" description="Helical" evidence="1">
    <location>
        <begin position="541"/>
        <end position="560"/>
    </location>
</feature>
<evidence type="ECO:0000313" key="3">
    <source>
        <dbReference type="Proteomes" id="UP001152320"/>
    </source>
</evidence>
<evidence type="ECO:0000256" key="1">
    <source>
        <dbReference type="SAM" id="Phobius"/>
    </source>
</evidence>
<keyword evidence="1" id="KW-0472">Membrane</keyword>
<protein>
    <submittedName>
        <fullName evidence="2">Uncharacterized protein</fullName>
    </submittedName>
</protein>
<sequence>MEMDRVTAYLVQEGGFYQDQIGMKKCKTCVDGTFVNNTNASSFAQCTLCPEGTNQTRLAGYRACFCKANYSRTNRFMGCSICEDNGVNCSFDYKFLRPGFYWNWSFPSTNLTAYAQFVANLQTNSSLYDMDTIEYNDLMPYAHDCPNDYSCPNNKSHTVGRLSGTCAKGYRGWMCYQCENNYYRVLNSCRQCPGHWWIISETILVVVIVLGALYFLICQSKDKRKALQSGERSLVDKVSSRLKIILGFYQVVGELFESLHDINWVGPLSSVGRLLSFRNINAFSLFVRPRCLNSNFVFDSKLQFKIALTFPVFVFMTAILVYIVGKLILVRKFYKNRSDMTHHVVKLRSKIYFYILLLLFVTYTPTCVAIFAFYHKACQEFLKYQGINETISLLRSDFDVECDEKLEAYHIAAYVGTVVHVITFPLILLYLLNKYGKQGDVRGEDNAIEDETKHHERTSLLSPSEVRPIPFWMKFICENYKPRFWYWEVVELARKATQTAFVTLLGWDDSLTLLSTIGLSVLFLTLHAKFSPMKSSFEQRLQMFSLTAIFINVLIVAVDIPHEYGELVSTPLILLNLIIIVTITGEMALGIIRFVRDKYFRH</sequence>
<feature type="transmembrane region" description="Helical" evidence="1">
    <location>
        <begin position="196"/>
        <end position="217"/>
    </location>
</feature>
<organism evidence="2 3">
    <name type="scientific">Holothuria leucospilota</name>
    <name type="common">Black long sea cucumber</name>
    <name type="synonym">Mertensiothuria leucospilota</name>
    <dbReference type="NCBI Taxonomy" id="206669"/>
    <lineage>
        <taxon>Eukaryota</taxon>
        <taxon>Metazoa</taxon>
        <taxon>Echinodermata</taxon>
        <taxon>Eleutherozoa</taxon>
        <taxon>Echinozoa</taxon>
        <taxon>Holothuroidea</taxon>
        <taxon>Aspidochirotacea</taxon>
        <taxon>Aspidochirotida</taxon>
        <taxon>Holothuriidae</taxon>
        <taxon>Holothuria</taxon>
    </lineage>
</organism>
<dbReference type="OrthoDB" id="5950997at2759"/>
<feature type="transmembrane region" description="Helical" evidence="1">
    <location>
        <begin position="411"/>
        <end position="432"/>
    </location>
</feature>
<keyword evidence="1" id="KW-0812">Transmembrane</keyword>
<dbReference type="SMART" id="SM01411">
    <property type="entry name" value="Ephrin_rec_like"/>
    <property type="match status" value="2"/>
</dbReference>
<proteinExistence type="predicted"/>
<dbReference type="AlphaFoldDB" id="A0A9Q1B9N9"/>
<feature type="transmembrane region" description="Helical" evidence="1">
    <location>
        <begin position="351"/>
        <end position="374"/>
    </location>
</feature>
<keyword evidence="1" id="KW-1133">Transmembrane helix</keyword>
<gene>
    <name evidence="2" type="ORF">HOLleu_43549</name>
</gene>
<feature type="transmembrane region" description="Helical" evidence="1">
    <location>
        <begin position="572"/>
        <end position="595"/>
    </location>
</feature>
<comment type="caution">
    <text evidence="2">The sequence shown here is derived from an EMBL/GenBank/DDBJ whole genome shotgun (WGS) entry which is preliminary data.</text>
</comment>
<dbReference type="EMBL" id="JAIZAY010000355">
    <property type="protein sequence ID" value="KAJ8018455.1"/>
    <property type="molecule type" value="Genomic_DNA"/>
</dbReference>
<name>A0A9Q1B9N9_HOLLE</name>
<dbReference type="PANTHER" id="PTHR11319:SF35">
    <property type="entry name" value="OUTER MEMBRANE PROTEIN PMPC-RELATED"/>
    <property type="match status" value="1"/>
</dbReference>
<reference evidence="2" key="1">
    <citation type="submission" date="2021-10" db="EMBL/GenBank/DDBJ databases">
        <title>Tropical sea cucumber genome reveals ecological adaptation and Cuvierian tubules defense mechanism.</title>
        <authorList>
            <person name="Chen T."/>
        </authorList>
    </citation>
    <scope>NUCLEOTIDE SEQUENCE</scope>
    <source>
        <strain evidence="2">Nanhai2018</strain>
        <tissue evidence="2">Muscle</tissue>
    </source>
</reference>